<dbReference type="EnsemblPlants" id="Zm00001eb395520_T001">
    <property type="protein sequence ID" value="Zm00001eb395520_P001"/>
    <property type="gene ID" value="Zm00001eb395520"/>
</dbReference>
<dbReference type="InterPro" id="IPR001245">
    <property type="entry name" value="Ser-Thr/Tyr_kinase_cat_dom"/>
</dbReference>
<dbReference type="SUPFAM" id="SSF52058">
    <property type="entry name" value="L domain-like"/>
    <property type="match status" value="1"/>
</dbReference>
<keyword evidence="8" id="KW-0067">ATP-binding</keyword>
<reference evidence="17" key="1">
    <citation type="journal article" date="2009" name="Science">
        <title>The B73 maize genome: complexity, diversity, and dynamics.</title>
        <authorList>
            <person name="Schnable P.S."/>
            <person name="Ware D."/>
            <person name="Fulton R.S."/>
            <person name="Stein J.C."/>
            <person name="Wei F."/>
            <person name="Pasternak S."/>
            <person name="Liang C."/>
            <person name="Zhang J."/>
            <person name="Fulton L."/>
            <person name="Graves T.A."/>
            <person name="Minx P."/>
            <person name="Reily A.D."/>
            <person name="Courtney L."/>
            <person name="Kruchowski S.S."/>
            <person name="Tomlinson C."/>
            <person name="Strong C."/>
            <person name="Delehaunty K."/>
            <person name="Fronick C."/>
            <person name="Courtney B."/>
            <person name="Rock S.M."/>
            <person name="Belter E."/>
            <person name="Du F."/>
            <person name="Kim K."/>
            <person name="Abbott R.M."/>
            <person name="Cotton M."/>
            <person name="Levy A."/>
            <person name="Marchetto P."/>
            <person name="Ochoa K."/>
            <person name="Jackson S.M."/>
            <person name="Gillam B."/>
            <person name="Chen W."/>
            <person name="Yan L."/>
            <person name="Higginbotham J."/>
            <person name="Cardenas M."/>
            <person name="Waligorski J."/>
            <person name="Applebaum E."/>
            <person name="Phelps L."/>
            <person name="Falcone J."/>
            <person name="Kanchi K."/>
            <person name="Thane T."/>
            <person name="Scimone A."/>
            <person name="Thane N."/>
            <person name="Henke J."/>
            <person name="Wang T."/>
            <person name="Ruppert J."/>
            <person name="Shah N."/>
            <person name="Rotter K."/>
            <person name="Hodges J."/>
            <person name="Ingenthron E."/>
            <person name="Cordes M."/>
            <person name="Kohlberg S."/>
            <person name="Sgro J."/>
            <person name="Delgado B."/>
            <person name="Mead K."/>
            <person name="Chinwalla A."/>
            <person name="Leonard S."/>
            <person name="Crouse K."/>
            <person name="Collura K."/>
            <person name="Kudrna D."/>
            <person name="Currie J."/>
            <person name="He R."/>
            <person name="Angelova A."/>
            <person name="Rajasekar S."/>
            <person name="Mueller T."/>
            <person name="Lomeli R."/>
            <person name="Scara G."/>
            <person name="Ko A."/>
            <person name="Delaney K."/>
            <person name="Wissotski M."/>
            <person name="Lopez G."/>
            <person name="Campos D."/>
            <person name="Braidotti M."/>
            <person name="Ashley E."/>
            <person name="Golser W."/>
            <person name="Kim H."/>
            <person name="Lee S."/>
            <person name="Lin J."/>
            <person name="Dujmic Z."/>
            <person name="Kim W."/>
            <person name="Talag J."/>
            <person name="Zuccolo A."/>
            <person name="Fan C."/>
            <person name="Sebastian A."/>
            <person name="Kramer M."/>
            <person name="Spiegel L."/>
            <person name="Nascimento L."/>
            <person name="Zutavern T."/>
            <person name="Miller B."/>
            <person name="Ambroise C."/>
            <person name="Muller S."/>
            <person name="Spooner W."/>
            <person name="Narechania A."/>
            <person name="Ren L."/>
            <person name="Wei S."/>
            <person name="Kumari S."/>
            <person name="Faga B."/>
            <person name="Levy M.J."/>
            <person name="McMahan L."/>
            <person name="Van Buren P."/>
            <person name="Vaughn M.W."/>
            <person name="Ying K."/>
            <person name="Yeh C.-T."/>
            <person name="Emrich S.J."/>
            <person name="Jia Y."/>
            <person name="Kalyanaraman A."/>
            <person name="Hsia A.-P."/>
            <person name="Barbazuk W.B."/>
            <person name="Baucom R.S."/>
            <person name="Brutnell T.P."/>
            <person name="Carpita N.C."/>
            <person name="Chaparro C."/>
            <person name="Chia J.-M."/>
            <person name="Deragon J.-M."/>
            <person name="Estill J.C."/>
            <person name="Fu Y."/>
            <person name="Jeddeloh J.A."/>
            <person name="Han Y."/>
            <person name="Lee H."/>
            <person name="Li P."/>
            <person name="Lisch D.R."/>
            <person name="Liu S."/>
            <person name="Liu Z."/>
            <person name="Nagel D.H."/>
            <person name="McCann M.C."/>
            <person name="SanMiguel P."/>
            <person name="Myers A.M."/>
            <person name="Nettleton D."/>
            <person name="Nguyen J."/>
            <person name="Penning B.W."/>
            <person name="Ponnala L."/>
            <person name="Schneider K.L."/>
            <person name="Schwartz D.C."/>
            <person name="Sharma A."/>
            <person name="Soderlund C."/>
            <person name="Springer N.M."/>
            <person name="Sun Q."/>
            <person name="Wang H."/>
            <person name="Waterman M."/>
            <person name="Westerman R."/>
            <person name="Wolfgruber T.K."/>
            <person name="Yang L."/>
            <person name="Yu Y."/>
            <person name="Zhang L."/>
            <person name="Zhou S."/>
            <person name="Zhu Q."/>
            <person name="Bennetzen J.L."/>
            <person name="Dawe R.K."/>
            <person name="Jiang J."/>
            <person name="Jiang N."/>
            <person name="Presting G.G."/>
            <person name="Wessler S.R."/>
            <person name="Aluru S."/>
            <person name="Martienssen R.A."/>
            <person name="Clifton S.W."/>
            <person name="McCombie W.R."/>
            <person name="Wing R.A."/>
            <person name="Wilson R.K."/>
        </authorList>
    </citation>
    <scope>NUCLEOTIDE SEQUENCE [LARGE SCALE GENOMIC DNA]</scope>
    <source>
        <strain evidence="17">cv. B73</strain>
    </source>
</reference>
<evidence type="ECO:0000256" key="14">
    <source>
        <dbReference type="SAM" id="SignalP"/>
    </source>
</evidence>
<dbReference type="InterPro" id="IPR053059">
    <property type="entry name" value="Inactive_SerThr-Kinase_ABA"/>
</dbReference>
<feature type="transmembrane region" description="Helical" evidence="13">
    <location>
        <begin position="569"/>
        <end position="591"/>
    </location>
</feature>
<comment type="subcellular location">
    <subcellularLocation>
        <location evidence="1">Membrane</location>
        <topology evidence="1">Single-pass membrane protein</topology>
    </subcellularLocation>
</comment>
<evidence type="ECO:0000256" key="13">
    <source>
        <dbReference type="SAM" id="Phobius"/>
    </source>
</evidence>
<gene>
    <name evidence="16" type="primary">LOC103639191</name>
</gene>
<evidence type="ECO:0007829" key="18">
    <source>
        <dbReference type="PeptideAtlas" id="A0A804UJZ4"/>
    </source>
</evidence>
<dbReference type="Gramene" id="Zm00001eb395520_T001">
    <property type="protein sequence ID" value="Zm00001eb395520_P001"/>
    <property type="gene ID" value="Zm00001eb395520"/>
</dbReference>
<evidence type="ECO:0000256" key="5">
    <source>
        <dbReference type="ARBA" id="ARBA00022729"/>
    </source>
</evidence>
<evidence type="ECO:0000256" key="4">
    <source>
        <dbReference type="ARBA" id="ARBA00022692"/>
    </source>
</evidence>
<dbReference type="FunFam" id="3.30.200.20:FF:000486">
    <property type="entry name" value="Leucine-rich repeat receptor-like protein kinase"/>
    <property type="match status" value="1"/>
</dbReference>
<accession>A0A804UJZ4</accession>
<evidence type="ECO:0000256" key="10">
    <source>
        <dbReference type="ARBA" id="ARBA00023136"/>
    </source>
</evidence>
<evidence type="ECO:0000256" key="8">
    <source>
        <dbReference type="ARBA" id="ARBA00022840"/>
    </source>
</evidence>
<keyword evidence="7" id="KW-0547">Nucleotide-binding</keyword>
<organism evidence="16 17">
    <name type="scientific">Zea mays</name>
    <name type="common">Maize</name>
    <dbReference type="NCBI Taxonomy" id="4577"/>
    <lineage>
        <taxon>Eukaryota</taxon>
        <taxon>Viridiplantae</taxon>
        <taxon>Streptophyta</taxon>
        <taxon>Embryophyta</taxon>
        <taxon>Tracheophyta</taxon>
        <taxon>Spermatophyta</taxon>
        <taxon>Magnoliopsida</taxon>
        <taxon>Liliopsida</taxon>
        <taxon>Poales</taxon>
        <taxon>Poaceae</taxon>
        <taxon>PACMAD clade</taxon>
        <taxon>Panicoideae</taxon>
        <taxon>Andropogonodae</taxon>
        <taxon>Andropogoneae</taxon>
        <taxon>Tripsacinae</taxon>
        <taxon>Zea</taxon>
    </lineage>
</organism>
<evidence type="ECO:0000256" key="12">
    <source>
        <dbReference type="SAM" id="MobiDB-lite"/>
    </source>
</evidence>
<evidence type="ECO:0000256" key="2">
    <source>
        <dbReference type="ARBA" id="ARBA00022553"/>
    </source>
</evidence>
<keyword evidence="2" id="KW-0597">Phosphoprotein</keyword>
<dbReference type="Gene3D" id="1.10.510.10">
    <property type="entry name" value="Transferase(Phosphotransferase) domain 1"/>
    <property type="match status" value="1"/>
</dbReference>
<protein>
    <recommendedName>
        <fullName evidence="15">Protein kinase domain-containing protein</fullName>
    </recommendedName>
</protein>
<dbReference type="InterPro" id="IPR011009">
    <property type="entry name" value="Kinase-like_dom_sf"/>
</dbReference>
<keyword evidence="17" id="KW-1185">Reference proteome</keyword>
<dbReference type="FunFam" id="3.80.10.10:FF:000383">
    <property type="entry name" value="Leucine-rich repeat receptor protein kinase EMS1"/>
    <property type="match status" value="1"/>
</dbReference>
<evidence type="ECO:0000256" key="1">
    <source>
        <dbReference type="ARBA" id="ARBA00004167"/>
    </source>
</evidence>
<dbReference type="AlphaFoldDB" id="A0A804UJZ4"/>
<dbReference type="CDD" id="cd14066">
    <property type="entry name" value="STKc_IRAK"/>
    <property type="match status" value="1"/>
</dbReference>
<sequence>MRLILLWLSIWAVCSAASAGAGSDMEALLEFSRGIRQDPSRRQAIPWNPTSALDSDDCPVDWHGVQCIGGQILSIAFDGIGLVGNASLSVLARMPVLRNLSLSDNKLEGFLPGLGYLNLSSNGFRGALPLGFRNLRKLKYLDLHDNGFTGKLDDVFAQLQSPVHVDLSCNQFSGSLASISDNSSVVSTLQYLNVSHNVLSGTLFDSVPMPLFDSLEIFDASFNMLSGNIPQFNFVISLKVLRLQNNNFSGSIPEAFFRETSMVLTELDLSCNQLTGPIRRVTSTNLKYLNLSHNNLQGTLPITFGSCSVVDLSGNMLYGNLSVARTWGNYLQMVDLSSNRLTGSWPNETTQFLRLTSLRISNNLLSGELPIVLGTYPELIFIDLSINQLHGPLPGNLFTAVKLTFLNLSGNSFTGTLPLRNSDTKNSTSIDLSILPVQTSNLSYVDLSSNFLHGSLPMGIGDLSALTLLNLRQNNFTGEIPRTITKLKNLLYIDLSSNNFNGSIPDGLPDDLVEFNVSYNYLSGSVPSNLLKFPDSSFHPGNELLVLPRSESLNGSDKSDEARHGLKRGILYALIICVVVFVTGIIALLLVHWKISSWKSREKGTGQGKHVGQVQSAQRSAEISTTEMHDVALESSPSAEYGAVSLPGKERRHEAQDAPIDAAYFNEPAGSSSARKDSTKSSMPSLSSSPPDARSQHHHSILRVHSPDKLVGDLHLFDNSVVFTAEELSCAPAEIIGRSCHGTSYKATLDNGYMLTVKWLKEGFAKSKKEFSREIKKLGSVRHPNLVPLRGYYWGPKEHERIMISDYADATSLSTYLSEFDERNLPPLSAGQRLNIAIDIARCLDYLHNERVIPHGNIKSSNVLIQNSTPSALVTDYSLHRLMTPIGMAEQVLNAGALGYSPPEFSSTSKPCPSLKSDVYAFGVILLELLTGKIAGEIICMNDGVVDLTDWVRMLDLEERVSECYDRHITGVESSEGAPQALDGMLRIALRCIRSASERPEVRTVFEDLLSLSS</sequence>
<dbReference type="Pfam" id="PF07714">
    <property type="entry name" value="PK_Tyr_Ser-Thr"/>
    <property type="match status" value="1"/>
</dbReference>
<evidence type="ECO:0000313" key="16">
    <source>
        <dbReference type="EnsemblPlants" id="Zm00001eb395520_P001"/>
    </source>
</evidence>
<dbReference type="InterPro" id="IPR032675">
    <property type="entry name" value="LRR_dom_sf"/>
</dbReference>
<keyword evidence="18" id="KW-1267">Proteomics identification</keyword>
<keyword evidence="6" id="KW-0677">Repeat</keyword>
<feature type="chain" id="PRO_5032918919" description="Protein kinase domain-containing protein" evidence="14">
    <location>
        <begin position="17"/>
        <end position="1014"/>
    </location>
</feature>
<feature type="domain" description="Protein kinase" evidence="15">
    <location>
        <begin position="730"/>
        <end position="1012"/>
    </location>
</feature>
<feature type="compositionally biased region" description="Low complexity" evidence="12">
    <location>
        <begin position="680"/>
        <end position="691"/>
    </location>
</feature>
<dbReference type="Pfam" id="PF13516">
    <property type="entry name" value="LRR_6"/>
    <property type="match status" value="1"/>
</dbReference>
<feature type="region of interest" description="Disordered" evidence="12">
    <location>
        <begin position="602"/>
        <end position="625"/>
    </location>
</feature>
<dbReference type="PANTHER" id="PTHR48003">
    <property type="entry name" value="OS07G0626500 PROTEIN"/>
    <property type="match status" value="1"/>
</dbReference>
<keyword evidence="4 13" id="KW-0812">Transmembrane</keyword>
<dbReference type="SMART" id="SM00369">
    <property type="entry name" value="LRR_TYP"/>
    <property type="match status" value="5"/>
</dbReference>
<evidence type="ECO:0000259" key="15">
    <source>
        <dbReference type="PROSITE" id="PS50011"/>
    </source>
</evidence>
<reference evidence="16" key="2">
    <citation type="submission" date="2019-07" db="EMBL/GenBank/DDBJ databases">
        <authorList>
            <person name="Seetharam A."/>
            <person name="Woodhouse M."/>
            <person name="Cannon E."/>
        </authorList>
    </citation>
    <scope>NUCLEOTIDE SEQUENCE [LARGE SCALE GENOMIC DNA]</scope>
    <source>
        <strain evidence="16">cv. B73</strain>
    </source>
</reference>
<evidence type="ECO:0000256" key="11">
    <source>
        <dbReference type="ARBA" id="ARBA00023170"/>
    </source>
</evidence>
<keyword evidence="9 13" id="KW-1133">Transmembrane helix</keyword>
<keyword evidence="3" id="KW-0433">Leucine-rich repeat</keyword>
<evidence type="ECO:0000256" key="7">
    <source>
        <dbReference type="ARBA" id="ARBA00022741"/>
    </source>
</evidence>
<dbReference type="GO" id="GO:0004672">
    <property type="term" value="F:protein kinase activity"/>
    <property type="evidence" value="ECO:0007669"/>
    <property type="project" value="InterPro"/>
</dbReference>
<dbReference type="InterPro" id="IPR000719">
    <property type="entry name" value="Prot_kinase_dom"/>
</dbReference>
<dbReference type="GO" id="GO:0005524">
    <property type="term" value="F:ATP binding"/>
    <property type="evidence" value="ECO:0007669"/>
    <property type="project" value="UniProtKB-KW"/>
</dbReference>
<dbReference type="Gene3D" id="3.30.200.20">
    <property type="entry name" value="Phosphorylase Kinase, domain 1"/>
    <property type="match status" value="1"/>
</dbReference>
<feature type="region of interest" description="Disordered" evidence="12">
    <location>
        <begin position="659"/>
        <end position="699"/>
    </location>
</feature>
<evidence type="ECO:0000256" key="3">
    <source>
        <dbReference type="ARBA" id="ARBA00022614"/>
    </source>
</evidence>
<dbReference type="PANTHER" id="PTHR48003:SF3">
    <property type="entry name" value="LEUCINE-RICH REPEAT PROTEIN KINASE FAMILY PROTEIN"/>
    <property type="match status" value="1"/>
</dbReference>
<keyword evidence="10 13" id="KW-0472">Membrane</keyword>
<dbReference type="FunFam" id="3.80.10.10:FF:000095">
    <property type="entry name" value="LRR receptor-like serine/threonine-protein kinase GSO1"/>
    <property type="match status" value="1"/>
</dbReference>
<dbReference type="Proteomes" id="UP000007305">
    <property type="component" value="Chromosome 9"/>
</dbReference>
<reference evidence="16" key="3">
    <citation type="submission" date="2021-05" db="UniProtKB">
        <authorList>
            <consortium name="EnsemblPlants"/>
        </authorList>
    </citation>
    <scope>IDENTIFICATION</scope>
    <source>
        <strain evidence="16">cv. B73</strain>
    </source>
</reference>
<keyword evidence="5 14" id="KW-0732">Signal</keyword>
<name>A0A804UJZ4_MAIZE</name>
<evidence type="ECO:0000313" key="17">
    <source>
        <dbReference type="Proteomes" id="UP000007305"/>
    </source>
</evidence>
<evidence type="ECO:0000256" key="9">
    <source>
        <dbReference type="ARBA" id="ARBA00022989"/>
    </source>
</evidence>
<dbReference type="Gene3D" id="3.80.10.10">
    <property type="entry name" value="Ribonuclease Inhibitor"/>
    <property type="match status" value="1"/>
</dbReference>
<evidence type="ECO:0000256" key="6">
    <source>
        <dbReference type="ARBA" id="ARBA00022737"/>
    </source>
</evidence>
<proteinExistence type="evidence at protein level"/>
<feature type="compositionally biased region" description="Polar residues" evidence="12">
    <location>
        <begin position="613"/>
        <end position="625"/>
    </location>
</feature>
<keyword evidence="11" id="KW-0675">Receptor</keyword>
<dbReference type="InterPro" id="IPR001611">
    <property type="entry name" value="Leu-rich_rpt"/>
</dbReference>
<dbReference type="Pfam" id="PF00560">
    <property type="entry name" value="LRR_1"/>
    <property type="match status" value="6"/>
</dbReference>
<dbReference type="SUPFAM" id="SSF56112">
    <property type="entry name" value="Protein kinase-like (PK-like)"/>
    <property type="match status" value="1"/>
</dbReference>
<dbReference type="OrthoDB" id="4062651at2759"/>
<dbReference type="GO" id="GO:0016020">
    <property type="term" value="C:membrane"/>
    <property type="evidence" value="ECO:0007669"/>
    <property type="project" value="UniProtKB-SubCell"/>
</dbReference>
<feature type="signal peptide" evidence="14">
    <location>
        <begin position="1"/>
        <end position="16"/>
    </location>
</feature>
<dbReference type="InterPro" id="IPR003591">
    <property type="entry name" value="Leu-rich_rpt_typical-subtyp"/>
</dbReference>
<dbReference type="PROSITE" id="PS50011">
    <property type="entry name" value="PROTEIN_KINASE_DOM"/>
    <property type="match status" value="1"/>
</dbReference>